<organism evidence="1 2">
    <name type="scientific">Zophobas morio</name>
    <dbReference type="NCBI Taxonomy" id="2755281"/>
    <lineage>
        <taxon>Eukaryota</taxon>
        <taxon>Metazoa</taxon>
        <taxon>Ecdysozoa</taxon>
        <taxon>Arthropoda</taxon>
        <taxon>Hexapoda</taxon>
        <taxon>Insecta</taxon>
        <taxon>Pterygota</taxon>
        <taxon>Neoptera</taxon>
        <taxon>Endopterygota</taxon>
        <taxon>Coleoptera</taxon>
        <taxon>Polyphaga</taxon>
        <taxon>Cucujiformia</taxon>
        <taxon>Tenebrionidae</taxon>
        <taxon>Zophobas</taxon>
    </lineage>
</organism>
<proteinExistence type="predicted"/>
<name>A0AA38M3D4_9CUCU</name>
<dbReference type="AlphaFoldDB" id="A0AA38M3D4"/>
<dbReference type="Proteomes" id="UP001168821">
    <property type="component" value="Unassembled WGS sequence"/>
</dbReference>
<evidence type="ECO:0000313" key="1">
    <source>
        <dbReference type="EMBL" id="KAJ3642440.1"/>
    </source>
</evidence>
<keyword evidence="2" id="KW-1185">Reference proteome</keyword>
<evidence type="ECO:0000313" key="2">
    <source>
        <dbReference type="Proteomes" id="UP001168821"/>
    </source>
</evidence>
<sequence>MRGKLLEQWRSDRANYPPKISMLHSSTRTKSPRVIDPPVLPGVVIFSSNSCHRQAGTAHMGAVSRAFLHFDRIQSERFKKTFLI</sequence>
<dbReference type="EMBL" id="JALNTZ010000008">
    <property type="protein sequence ID" value="KAJ3642440.1"/>
    <property type="molecule type" value="Genomic_DNA"/>
</dbReference>
<protein>
    <submittedName>
        <fullName evidence="1">Uncharacterized protein</fullName>
    </submittedName>
</protein>
<accession>A0AA38M3D4</accession>
<gene>
    <name evidence="1" type="ORF">Zmor_025228</name>
</gene>
<comment type="caution">
    <text evidence="1">The sequence shown here is derived from an EMBL/GenBank/DDBJ whole genome shotgun (WGS) entry which is preliminary data.</text>
</comment>
<reference evidence="1" key="1">
    <citation type="journal article" date="2023" name="G3 (Bethesda)">
        <title>Whole genome assemblies of Zophobas morio and Tenebrio molitor.</title>
        <authorList>
            <person name="Kaur S."/>
            <person name="Stinson S.A."/>
            <person name="diCenzo G.C."/>
        </authorList>
    </citation>
    <scope>NUCLEOTIDE SEQUENCE</scope>
    <source>
        <strain evidence="1">QUZm001</strain>
    </source>
</reference>